<organism evidence="5 6">
    <name type="scientific">Boothiomyces macroporosus</name>
    <dbReference type="NCBI Taxonomy" id="261099"/>
    <lineage>
        <taxon>Eukaryota</taxon>
        <taxon>Fungi</taxon>
        <taxon>Fungi incertae sedis</taxon>
        <taxon>Chytridiomycota</taxon>
        <taxon>Chytridiomycota incertae sedis</taxon>
        <taxon>Chytridiomycetes</taxon>
        <taxon>Rhizophydiales</taxon>
        <taxon>Terramycetaceae</taxon>
        <taxon>Boothiomyces</taxon>
    </lineage>
</organism>
<dbReference type="SMART" id="SM00326">
    <property type="entry name" value="SH3"/>
    <property type="match status" value="1"/>
</dbReference>
<feature type="compositionally biased region" description="Polar residues" evidence="3">
    <location>
        <begin position="7"/>
        <end position="26"/>
    </location>
</feature>
<sequence length="164" mass="18604">MRKQEIITATNSGEKQSKLVSSQVTYPPPTVVNSQIKRISYTPYPRDSRHESYTTYLGDQRTSTLLQYREETISEFDDSESDSSSENILPFKLSKSESIIEIDSPEPYVAKHNYIPSMEDEIQITKGDLVRLAVVCNDNWAIGYNLSTQRQGAFPVECLGKLDN</sequence>
<evidence type="ECO:0000256" key="2">
    <source>
        <dbReference type="PROSITE-ProRule" id="PRU00192"/>
    </source>
</evidence>
<dbReference type="PROSITE" id="PS50002">
    <property type="entry name" value="SH3"/>
    <property type="match status" value="1"/>
</dbReference>
<dbReference type="Pfam" id="PF07653">
    <property type="entry name" value="SH3_2"/>
    <property type="match status" value="1"/>
</dbReference>
<dbReference type="EMBL" id="JADGKB010000017">
    <property type="protein sequence ID" value="KAJ3259609.1"/>
    <property type="molecule type" value="Genomic_DNA"/>
</dbReference>
<dbReference type="AlphaFoldDB" id="A0AAD5ULK0"/>
<feature type="domain" description="SH3" evidence="4">
    <location>
        <begin position="103"/>
        <end position="164"/>
    </location>
</feature>
<keyword evidence="6" id="KW-1185">Reference proteome</keyword>
<gene>
    <name evidence="5" type="ORF">HK103_002163</name>
</gene>
<evidence type="ECO:0000313" key="6">
    <source>
        <dbReference type="Proteomes" id="UP001210925"/>
    </source>
</evidence>
<name>A0AAD5ULK0_9FUNG</name>
<evidence type="ECO:0000256" key="3">
    <source>
        <dbReference type="SAM" id="MobiDB-lite"/>
    </source>
</evidence>
<evidence type="ECO:0000256" key="1">
    <source>
        <dbReference type="ARBA" id="ARBA00022443"/>
    </source>
</evidence>
<evidence type="ECO:0000313" key="5">
    <source>
        <dbReference type="EMBL" id="KAJ3259609.1"/>
    </source>
</evidence>
<dbReference type="Proteomes" id="UP001210925">
    <property type="component" value="Unassembled WGS sequence"/>
</dbReference>
<proteinExistence type="predicted"/>
<dbReference type="InterPro" id="IPR001452">
    <property type="entry name" value="SH3_domain"/>
</dbReference>
<comment type="caution">
    <text evidence="5">The sequence shown here is derived from an EMBL/GenBank/DDBJ whole genome shotgun (WGS) entry which is preliminary data.</text>
</comment>
<dbReference type="SUPFAM" id="SSF50044">
    <property type="entry name" value="SH3-domain"/>
    <property type="match status" value="1"/>
</dbReference>
<dbReference type="InterPro" id="IPR036028">
    <property type="entry name" value="SH3-like_dom_sf"/>
</dbReference>
<evidence type="ECO:0000259" key="4">
    <source>
        <dbReference type="PROSITE" id="PS50002"/>
    </source>
</evidence>
<protein>
    <recommendedName>
        <fullName evidence="4">SH3 domain-containing protein</fullName>
    </recommendedName>
</protein>
<reference evidence="5" key="1">
    <citation type="submission" date="2020-05" db="EMBL/GenBank/DDBJ databases">
        <title>Phylogenomic resolution of chytrid fungi.</title>
        <authorList>
            <person name="Stajich J.E."/>
            <person name="Amses K."/>
            <person name="Simmons R."/>
            <person name="Seto K."/>
            <person name="Myers J."/>
            <person name="Bonds A."/>
            <person name="Quandt C.A."/>
            <person name="Barry K."/>
            <person name="Liu P."/>
            <person name="Grigoriev I."/>
            <person name="Longcore J.E."/>
            <person name="James T.Y."/>
        </authorList>
    </citation>
    <scope>NUCLEOTIDE SEQUENCE</scope>
    <source>
        <strain evidence="5">PLAUS21</strain>
    </source>
</reference>
<accession>A0AAD5ULK0</accession>
<keyword evidence="1 2" id="KW-0728">SH3 domain</keyword>
<feature type="region of interest" description="Disordered" evidence="3">
    <location>
        <begin position="1"/>
        <end position="26"/>
    </location>
</feature>
<dbReference type="Gene3D" id="2.30.30.40">
    <property type="entry name" value="SH3 Domains"/>
    <property type="match status" value="1"/>
</dbReference>